<dbReference type="NCBIfam" id="TIGR02318">
    <property type="entry name" value="phosphono_phnM"/>
    <property type="match status" value="1"/>
</dbReference>
<dbReference type="InterPro" id="IPR032466">
    <property type="entry name" value="Metal_Hydrolase"/>
</dbReference>
<keyword evidence="3" id="KW-1185">Reference proteome</keyword>
<dbReference type="NCBIfam" id="NF011990">
    <property type="entry name" value="PRK15446.2-6"/>
    <property type="match status" value="1"/>
</dbReference>
<dbReference type="InterPro" id="IPR012696">
    <property type="entry name" value="PhnM"/>
</dbReference>
<dbReference type="Gene3D" id="3.40.50.10910">
    <property type="entry name" value="Amidohydrolase"/>
    <property type="match status" value="1"/>
</dbReference>
<dbReference type="InterPro" id="IPR011059">
    <property type="entry name" value="Metal-dep_hydrolase_composite"/>
</dbReference>
<reference evidence="2 3" key="1">
    <citation type="submission" date="2022-05" db="EMBL/GenBank/DDBJ databases">
        <title>Sporolactobacillus sp nov CPB3-1, isolated from tree bark (Mangifera indica L.).</title>
        <authorList>
            <person name="Phuengjayaem S."/>
            <person name="Tanasupawat S."/>
        </authorList>
    </citation>
    <scope>NUCLEOTIDE SEQUENCE [LARGE SCALE GENOMIC DNA]</scope>
    <source>
        <strain evidence="2 3">CPB3-1</strain>
    </source>
</reference>
<organism evidence="2 3">
    <name type="scientific">Sporolactobacillus mangiferae</name>
    <dbReference type="NCBI Taxonomy" id="2940498"/>
    <lineage>
        <taxon>Bacteria</taxon>
        <taxon>Bacillati</taxon>
        <taxon>Bacillota</taxon>
        <taxon>Bacilli</taxon>
        <taxon>Bacillales</taxon>
        <taxon>Sporolactobacillaceae</taxon>
        <taxon>Sporolactobacillus</taxon>
    </lineage>
</organism>
<dbReference type="NCBIfam" id="NF011984">
    <property type="entry name" value="PRK15446.1-5"/>
    <property type="match status" value="1"/>
</dbReference>
<dbReference type="Gene3D" id="1.20.58.520">
    <property type="entry name" value="Amidohydrolase"/>
    <property type="match status" value="1"/>
</dbReference>
<dbReference type="SUPFAM" id="SSF51338">
    <property type="entry name" value="Composite domain of metallo-dependent hydrolases"/>
    <property type="match status" value="1"/>
</dbReference>
<dbReference type="RefSeq" id="WP_249101558.1">
    <property type="nucleotide sequence ID" value="NZ_JAMAST010000010.1"/>
</dbReference>
<proteinExistence type="predicted"/>
<dbReference type="EMBL" id="JAMAST010000010">
    <property type="protein sequence ID" value="MCL1632164.1"/>
    <property type="molecule type" value="Genomic_DNA"/>
</dbReference>
<gene>
    <name evidence="2" type="primary">phnM</name>
    <name evidence="2" type="ORF">M3N64_09430</name>
</gene>
<name>A0ABT0MD26_9BACL</name>
<dbReference type="PANTHER" id="PTHR43135">
    <property type="entry name" value="ALPHA-D-RIBOSE 1-METHYLPHOSPHONATE 5-TRIPHOSPHATE DIPHOSPHATASE"/>
    <property type="match status" value="1"/>
</dbReference>
<sequence>MNIYHATIVLPDRVIENGFVSIKNDRIESIAAGKPDQITDGDLDAGGKWLLPGLIDSHSDAIEVEIEPRPTSRFAVELSFAELEKKLVAEGITTIYHAVSLLKRNTVRKARANDTAYELIGSINRLSKGPHLIHHKAHLRYEIANIDALDAVTELIRSGQIDELSLTDHTPGQGQYRDLEVQRRLLIDHRHFSEEEAERIIKEARTQAKLDPKQIKKLIDCAVQYGISVASHDDDTIDKLNLVHSWQVGISEFPITIEAARYARKLGMWIVMGAPNLVLGKSHSNNLSAREAVHEGLVDLLCSDYYPASLLHAAFKLHFELGMHPSQAFNTVTLNPAKALHLDHEIGSIEPGKKADLLLVNVGPLNQPQVANVFVDGKEVCRMNYLAAQPILQER</sequence>
<dbReference type="SUPFAM" id="SSF51556">
    <property type="entry name" value="Metallo-dependent hydrolases"/>
    <property type="match status" value="1"/>
</dbReference>
<dbReference type="NCBIfam" id="NF011987">
    <property type="entry name" value="PRK15446.2-3"/>
    <property type="match status" value="1"/>
</dbReference>
<feature type="domain" description="Amidohydrolase-related" evidence="1">
    <location>
        <begin position="281"/>
        <end position="380"/>
    </location>
</feature>
<dbReference type="Proteomes" id="UP001203004">
    <property type="component" value="Unassembled WGS sequence"/>
</dbReference>
<protein>
    <submittedName>
        <fullName evidence="2">Phosphonate metabolism protein PhnM</fullName>
    </submittedName>
</protein>
<evidence type="ECO:0000313" key="3">
    <source>
        <dbReference type="Proteomes" id="UP001203004"/>
    </source>
</evidence>
<dbReference type="Gene3D" id="2.30.40.10">
    <property type="entry name" value="Urease, subunit C, domain 1"/>
    <property type="match status" value="1"/>
</dbReference>
<accession>A0ABT0MD26</accession>
<comment type="caution">
    <text evidence="2">The sequence shown here is derived from an EMBL/GenBank/DDBJ whole genome shotgun (WGS) entry which is preliminary data.</text>
</comment>
<dbReference type="PANTHER" id="PTHR43135:SF3">
    <property type="entry name" value="ALPHA-D-RIBOSE 1-METHYLPHOSPHONATE 5-TRIPHOSPHATE DIPHOSPHATASE"/>
    <property type="match status" value="1"/>
</dbReference>
<dbReference type="Pfam" id="PF01979">
    <property type="entry name" value="Amidohydro_1"/>
    <property type="match status" value="1"/>
</dbReference>
<dbReference type="InterPro" id="IPR006680">
    <property type="entry name" value="Amidohydro-rel"/>
</dbReference>
<evidence type="ECO:0000313" key="2">
    <source>
        <dbReference type="EMBL" id="MCL1632164.1"/>
    </source>
</evidence>
<dbReference type="InterPro" id="IPR051781">
    <property type="entry name" value="Metallo-dep_Hydrolase"/>
</dbReference>
<evidence type="ECO:0000259" key="1">
    <source>
        <dbReference type="Pfam" id="PF01979"/>
    </source>
</evidence>
<dbReference type="PIRSF" id="PIRSF038971">
    <property type="entry name" value="PhnM"/>
    <property type="match status" value="1"/>
</dbReference>
<dbReference type="Gene3D" id="3.30.110.90">
    <property type="entry name" value="Amidohydrolase"/>
    <property type="match status" value="1"/>
</dbReference>